<sequence length="41" mass="4794">MSPVVNFATEIWVFSAFELLQETRNTDAKASIPKRIFFIKF</sequence>
<evidence type="ECO:0000313" key="1">
    <source>
        <dbReference type="EMBL" id="OEL11603.1"/>
    </source>
</evidence>
<dbReference type="EMBL" id="MKGI01000029">
    <property type="protein sequence ID" value="OEL11603.1"/>
    <property type="molecule type" value="Genomic_DNA"/>
</dbReference>
<proteinExistence type="predicted"/>
<dbReference type="Proteomes" id="UP000095601">
    <property type="component" value="Unassembled WGS sequence"/>
</dbReference>
<accession>A0A1E5UFB6</accession>
<protein>
    <submittedName>
        <fullName evidence="1">Uncharacterized protein</fullName>
    </submittedName>
</protein>
<organism evidence="1 2">
    <name type="scientific">Cloacibacterium normanense</name>
    <dbReference type="NCBI Taxonomy" id="237258"/>
    <lineage>
        <taxon>Bacteria</taxon>
        <taxon>Pseudomonadati</taxon>
        <taxon>Bacteroidota</taxon>
        <taxon>Flavobacteriia</taxon>
        <taxon>Flavobacteriales</taxon>
        <taxon>Weeksellaceae</taxon>
    </lineage>
</organism>
<gene>
    <name evidence="1" type="ORF">BHF72_1869</name>
</gene>
<dbReference type="AlphaFoldDB" id="A0A1E5UFB6"/>
<keyword evidence="2" id="KW-1185">Reference proteome</keyword>
<evidence type="ECO:0000313" key="2">
    <source>
        <dbReference type="Proteomes" id="UP000095601"/>
    </source>
</evidence>
<reference evidence="1 2" key="1">
    <citation type="submission" date="2016-09" db="EMBL/GenBank/DDBJ databases">
        <authorList>
            <person name="Capua I."/>
            <person name="De Benedictis P."/>
            <person name="Joannis T."/>
            <person name="Lombin L.H."/>
            <person name="Cattoli G."/>
        </authorList>
    </citation>
    <scope>NUCLEOTIDE SEQUENCE [LARGE SCALE GENOMIC DNA]</scope>
    <source>
        <strain evidence="1 2">NRS-1</strain>
    </source>
</reference>
<name>A0A1E5UFB6_9FLAO</name>
<comment type="caution">
    <text evidence="1">The sequence shown here is derived from an EMBL/GenBank/DDBJ whole genome shotgun (WGS) entry which is preliminary data.</text>
</comment>